<gene>
    <name evidence="1" type="ORF">AMECASPLE_006871</name>
</gene>
<accession>A0ABV0YY46</accession>
<name>A0ABV0YY46_9TELE</name>
<organism evidence="1 2">
    <name type="scientific">Ameca splendens</name>
    <dbReference type="NCBI Taxonomy" id="208324"/>
    <lineage>
        <taxon>Eukaryota</taxon>
        <taxon>Metazoa</taxon>
        <taxon>Chordata</taxon>
        <taxon>Craniata</taxon>
        <taxon>Vertebrata</taxon>
        <taxon>Euteleostomi</taxon>
        <taxon>Actinopterygii</taxon>
        <taxon>Neopterygii</taxon>
        <taxon>Teleostei</taxon>
        <taxon>Neoteleostei</taxon>
        <taxon>Acanthomorphata</taxon>
        <taxon>Ovalentaria</taxon>
        <taxon>Atherinomorphae</taxon>
        <taxon>Cyprinodontiformes</taxon>
        <taxon>Goodeidae</taxon>
        <taxon>Ameca</taxon>
    </lineage>
</organism>
<comment type="caution">
    <text evidence="1">The sequence shown here is derived from an EMBL/GenBank/DDBJ whole genome shotgun (WGS) entry which is preliminary data.</text>
</comment>
<evidence type="ECO:0000313" key="1">
    <source>
        <dbReference type="EMBL" id="MEQ2298597.1"/>
    </source>
</evidence>
<dbReference type="EMBL" id="JAHRIP010047364">
    <property type="protein sequence ID" value="MEQ2298597.1"/>
    <property type="molecule type" value="Genomic_DNA"/>
</dbReference>
<evidence type="ECO:0000313" key="2">
    <source>
        <dbReference type="Proteomes" id="UP001469553"/>
    </source>
</evidence>
<protein>
    <submittedName>
        <fullName evidence="1">Uncharacterized protein</fullName>
    </submittedName>
</protein>
<proteinExistence type="predicted"/>
<dbReference type="Proteomes" id="UP001469553">
    <property type="component" value="Unassembled WGS sequence"/>
</dbReference>
<keyword evidence="2" id="KW-1185">Reference proteome</keyword>
<sequence length="134" mass="14702">MAQNLSTKSPSSKGFLTTHARIPLTLTDADEHPEEEGRFEHHFRTGFGLQGAAWRKAAVGKRCTLCSVHPPSWAPLATGLLLLMLPPVPSFARAPDPRPRLAPLQHRSFLLEAAGGKQTRRGNIEICVCFVWPA</sequence>
<reference evidence="1 2" key="1">
    <citation type="submission" date="2021-06" db="EMBL/GenBank/DDBJ databases">
        <authorList>
            <person name="Palmer J.M."/>
        </authorList>
    </citation>
    <scope>NUCLEOTIDE SEQUENCE [LARGE SCALE GENOMIC DNA]</scope>
    <source>
        <strain evidence="1 2">AS_MEX2019</strain>
        <tissue evidence="1">Muscle</tissue>
    </source>
</reference>